<name>A0A932MNE0_UNCTE</name>
<evidence type="ECO:0000313" key="7">
    <source>
        <dbReference type="EMBL" id="MBI3127482.1"/>
    </source>
</evidence>
<dbReference type="Pfam" id="PF00291">
    <property type="entry name" value="PALP"/>
    <property type="match status" value="1"/>
</dbReference>
<dbReference type="Gene3D" id="3.30.70.260">
    <property type="match status" value="1"/>
</dbReference>
<evidence type="ECO:0000259" key="6">
    <source>
        <dbReference type="PROSITE" id="PS51671"/>
    </source>
</evidence>
<evidence type="ECO:0000256" key="3">
    <source>
        <dbReference type="ARBA" id="ARBA00022898"/>
    </source>
</evidence>
<dbReference type="EMBL" id="JACPUR010000017">
    <property type="protein sequence ID" value="MBI3127482.1"/>
    <property type="molecule type" value="Genomic_DNA"/>
</dbReference>
<keyword evidence="3" id="KW-0663">Pyridoxal phosphate</keyword>
<gene>
    <name evidence="7" type="ORF">HYZ11_07760</name>
</gene>
<evidence type="ECO:0000256" key="4">
    <source>
        <dbReference type="ARBA" id="ARBA00023239"/>
    </source>
</evidence>
<comment type="cofactor">
    <cofactor evidence="1">
        <name>pyridoxal 5'-phosphate</name>
        <dbReference type="ChEBI" id="CHEBI:597326"/>
    </cofactor>
</comment>
<dbReference type="Proteomes" id="UP000782312">
    <property type="component" value="Unassembled WGS sequence"/>
</dbReference>
<dbReference type="InterPro" id="IPR005789">
    <property type="entry name" value="Thr_deHydtase_catblc"/>
</dbReference>
<dbReference type="NCBIfam" id="TIGR01127">
    <property type="entry name" value="ilvA_1Cterm"/>
    <property type="match status" value="1"/>
</dbReference>
<keyword evidence="4 7" id="KW-0456">Lyase</keyword>
<evidence type="ECO:0000313" key="8">
    <source>
        <dbReference type="Proteomes" id="UP000782312"/>
    </source>
</evidence>
<proteinExistence type="inferred from homology"/>
<dbReference type="InterPro" id="IPR045865">
    <property type="entry name" value="ACT-like_dom_sf"/>
</dbReference>
<protein>
    <submittedName>
        <fullName evidence="7">Threonine ammonia-lyase</fullName>
        <ecNumber evidence="7">4.3.1.19</ecNumber>
    </submittedName>
</protein>
<dbReference type="CDD" id="cd04886">
    <property type="entry name" value="ACT_ThrD-II-like"/>
    <property type="match status" value="1"/>
</dbReference>
<dbReference type="SUPFAM" id="SSF55021">
    <property type="entry name" value="ACT-like"/>
    <property type="match status" value="1"/>
</dbReference>
<dbReference type="InterPro" id="IPR050147">
    <property type="entry name" value="Ser/Thr_Dehydratase"/>
</dbReference>
<dbReference type="InterPro" id="IPR001926">
    <property type="entry name" value="TrpB-like_PALP"/>
</dbReference>
<dbReference type="GO" id="GO:0006567">
    <property type="term" value="P:L-threonine catabolic process"/>
    <property type="evidence" value="ECO:0007669"/>
    <property type="project" value="InterPro"/>
</dbReference>
<comment type="similarity">
    <text evidence="2">Belongs to the serine/threonine dehydratase family.</text>
</comment>
<dbReference type="GO" id="GO:0006565">
    <property type="term" value="P:L-serine catabolic process"/>
    <property type="evidence" value="ECO:0007669"/>
    <property type="project" value="TreeGrafter"/>
</dbReference>
<organism evidence="7 8">
    <name type="scientific">Tectimicrobiota bacterium</name>
    <dbReference type="NCBI Taxonomy" id="2528274"/>
    <lineage>
        <taxon>Bacteria</taxon>
        <taxon>Pseudomonadati</taxon>
        <taxon>Nitrospinota/Tectimicrobiota group</taxon>
        <taxon>Candidatus Tectimicrobiota</taxon>
    </lineage>
</organism>
<dbReference type="AlphaFoldDB" id="A0A932MNE0"/>
<dbReference type="GO" id="GO:0030170">
    <property type="term" value="F:pyridoxal phosphate binding"/>
    <property type="evidence" value="ECO:0007669"/>
    <property type="project" value="UniProtKB-ARBA"/>
</dbReference>
<dbReference type="InterPro" id="IPR002912">
    <property type="entry name" value="ACT_dom"/>
</dbReference>
<dbReference type="InterPro" id="IPR036052">
    <property type="entry name" value="TrpB-like_PALP_sf"/>
</dbReference>
<dbReference type="GO" id="GO:0003941">
    <property type="term" value="F:L-serine ammonia-lyase activity"/>
    <property type="evidence" value="ECO:0007669"/>
    <property type="project" value="UniProtKB-EC"/>
</dbReference>
<dbReference type="GO" id="GO:0009097">
    <property type="term" value="P:isoleucine biosynthetic process"/>
    <property type="evidence" value="ECO:0007669"/>
    <property type="project" value="TreeGrafter"/>
</dbReference>
<dbReference type="PANTHER" id="PTHR48078">
    <property type="entry name" value="THREONINE DEHYDRATASE, MITOCHONDRIAL-RELATED"/>
    <property type="match status" value="1"/>
</dbReference>
<feature type="domain" description="ACT" evidence="6">
    <location>
        <begin position="340"/>
        <end position="416"/>
    </location>
</feature>
<dbReference type="FunFam" id="3.40.50.1100:FF:000005">
    <property type="entry name" value="Threonine dehydratase catabolic"/>
    <property type="match status" value="1"/>
</dbReference>
<evidence type="ECO:0000256" key="2">
    <source>
        <dbReference type="ARBA" id="ARBA00010869"/>
    </source>
</evidence>
<dbReference type="GO" id="GO:0004794">
    <property type="term" value="F:threonine deaminase activity"/>
    <property type="evidence" value="ECO:0007669"/>
    <property type="project" value="UniProtKB-EC"/>
</dbReference>
<evidence type="ECO:0000256" key="1">
    <source>
        <dbReference type="ARBA" id="ARBA00001933"/>
    </source>
</evidence>
<dbReference type="CDD" id="cd01562">
    <property type="entry name" value="Thr-dehyd"/>
    <property type="match status" value="1"/>
</dbReference>
<comment type="catalytic activity">
    <reaction evidence="5">
        <text>L-serine = pyruvate + NH4(+)</text>
        <dbReference type="Rhea" id="RHEA:19169"/>
        <dbReference type="ChEBI" id="CHEBI:15361"/>
        <dbReference type="ChEBI" id="CHEBI:28938"/>
        <dbReference type="ChEBI" id="CHEBI:33384"/>
        <dbReference type="EC" id="4.3.1.17"/>
    </reaction>
</comment>
<dbReference type="FunFam" id="3.40.50.1100:FF:000007">
    <property type="entry name" value="L-threonine dehydratase catabolic TdcB"/>
    <property type="match status" value="1"/>
</dbReference>
<comment type="caution">
    <text evidence="7">The sequence shown here is derived from an EMBL/GenBank/DDBJ whole genome shotgun (WGS) entry which is preliminary data.</text>
</comment>
<dbReference type="InterPro" id="IPR044561">
    <property type="entry name" value="ACT_ThrD-II-like"/>
</dbReference>
<reference evidence="7" key="1">
    <citation type="submission" date="2020-07" db="EMBL/GenBank/DDBJ databases">
        <title>Huge and variable diversity of episymbiotic CPR bacteria and DPANN archaea in groundwater ecosystems.</title>
        <authorList>
            <person name="He C.Y."/>
            <person name="Keren R."/>
            <person name="Whittaker M."/>
            <person name="Farag I.F."/>
            <person name="Doudna J."/>
            <person name="Cate J.H.D."/>
            <person name="Banfield J.F."/>
        </authorList>
    </citation>
    <scope>NUCLEOTIDE SEQUENCE</scope>
    <source>
        <strain evidence="7">NC_groundwater_763_Ag_S-0.2um_68_21</strain>
    </source>
</reference>
<dbReference type="Gene3D" id="3.40.50.1100">
    <property type="match status" value="2"/>
</dbReference>
<sequence>MDSPSTDEVKTLDAGRVAEEAARAAEVISRYLRPTPCRLTEYFSEQLGIEIYLKPENFQRTGSFKVRGAFYAASRLSPSQRQWGVVTASAGNHAQGVAFAAKEMGMRALVVMPEYTPNTKLDAVKALGAEVELHGATFDEAYARAREHEASRGLVMIPPFDHPDVIAGQGTLGIEILDEVPDVGTVLLSVGGGGLISGVASVIKARRPDVRVIGVVAQGVPSLPRSLDAGRIVESPSVSTISDGIAVKRVGDFCFPLIQRLVDQVVTVSDDQTAHAILGLLERERMLAEGAGAAPLAALNERRARVSGKAVALISGGNLDVNLLSRIIGKGLALANRYARVQVPLQDVPGALAKLSKTVAECRVNIIHIEHDRLSTQVPINHTISTLYLEVRGREHLEALVQRLLAEGYEVRREGN</sequence>
<dbReference type="SUPFAM" id="SSF53686">
    <property type="entry name" value="Tryptophan synthase beta subunit-like PLP-dependent enzymes"/>
    <property type="match status" value="1"/>
</dbReference>
<evidence type="ECO:0000256" key="5">
    <source>
        <dbReference type="ARBA" id="ARBA00049406"/>
    </source>
</evidence>
<dbReference type="PROSITE" id="PS51671">
    <property type="entry name" value="ACT"/>
    <property type="match status" value="1"/>
</dbReference>
<accession>A0A932MNE0</accession>
<dbReference type="PANTHER" id="PTHR48078:SF6">
    <property type="entry name" value="L-THREONINE DEHYDRATASE CATABOLIC TDCB"/>
    <property type="match status" value="1"/>
</dbReference>
<dbReference type="EC" id="4.3.1.19" evidence="7"/>